<evidence type="ECO:0000313" key="4">
    <source>
        <dbReference type="Proteomes" id="UP000231098"/>
    </source>
</evidence>
<keyword evidence="2" id="KW-1133">Transmembrane helix</keyword>
<dbReference type="Proteomes" id="UP000231098">
    <property type="component" value="Unassembled WGS sequence"/>
</dbReference>
<feature type="region of interest" description="Disordered" evidence="1">
    <location>
        <begin position="172"/>
        <end position="228"/>
    </location>
</feature>
<comment type="caution">
    <text evidence="3">The sequence shown here is derived from an EMBL/GenBank/DDBJ whole genome shotgun (WGS) entry which is preliminary data.</text>
</comment>
<feature type="transmembrane region" description="Helical" evidence="2">
    <location>
        <begin position="58"/>
        <end position="80"/>
    </location>
</feature>
<feature type="compositionally biased region" description="Low complexity" evidence="1">
    <location>
        <begin position="197"/>
        <end position="206"/>
    </location>
</feature>
<organism evidence="3 4">
    <name type="scientific">candidate division WWE3 bacterium CG08_land_8_20_14_0_20_41_15</name>
    <dbReference type="NCBI Taxonomy" id="1975086"/>
    <lineage>
        <taxon>Bacteria</taxon>
        <taxon>Katanobacteria</taxon>
    </lineage>
</organism>
<evidence type="ECO:0000313" key="3">
    <source>
        <dbReference type="EMBL" id="PIS21426.1"/>
    </source>
</evidence>
<dbReference type="AlphaFoldDB" id="A0A2H0X921"/>
<dbReference type="PANTHER" id="PTHR24637:SF421">
    <property type="entry name" value="CUTICLE COLLAGEN DPY-2"/>
    <property type="match status" value="1"/>
</dbReference>
<name>A0A2H0X921_UNCKA</name>
<dbReference type="Pfam" id="PF01391">
    <property type="entry name" value="Collagen"/>
    <property type="match status" value="1"/>
</dbReference>
<sequence length="333" mass="34393">MKAVARFVCPNKTCPKRQTPAISEDAPTSSGPFKGLLLAAYKSIADNVKSIKITKAIIISYILFLVVVPPIFILVSFLVFPSKTASFFNFQIKDQQGLLQSPHPQVLGEETSVESRGNVLSAYISAVLEPQAEAAVKALRTISPNTVSEVILPTEEINSYQPTQVVSTLIPGPQGIEGSSGPQGPIGTAGSTGEIGPSGPQGPQGSTGAVGTQGESGPQGLQGIQGPIGLTGPTGSVGALNLGVGLSGNILNGDLSLDLDPNTIFGLSPVNFLTPNISQWINDAGYITDGNVNWNNTYGLITSETDTLASVTERGAFTATSLILDGGITTTSI</sequence>
<keyword evidence="2" id="KW-0812">Transmembrane</keyword>
<dbReference type="EMBL" id="PEYV01000050">
    <property type="protein sequence ID" value="PIS21426.1"/>
    <property type="molecule type" value="Genomic_DNA"/>
</dbReference>
<feature type="compositionally biased region" description="Low complexity" evidence="1">
    <location>
        <begin position="218"/>
        <end position="228"/>
    </location>
</feature>
<evidence type="ECO:0000256" key="2">
    <source>
        <dbReference type="SAM" id="Phobius"/>
    </source>
</evidence>
<reference evidence="4" key="1">
    <citation type="submission" date="2017-09" db="EMBL/GenBank/DDBJ databases">
        <title>Depth-based differentiation of microbial function through sediment-hosted aquifers and enrichment of novel symbionts in the deep terrestrial subsurface.</title>
        <authorList>
            <person name="Probst A.J."/>
            <person name="Ladd B."/>
            <person name="Jarett J.K."/>
            <person name="Geller-Mcgrath D.E."/>
            <person name="Sieber C.M.K."/>
            <person name="Emerson J.B."/>
            <person name="Anantharaman K."/>
            <person name="Thomas B.C."/>
            <person name="Malmstrom R."/>
            <person name="Stieglmeier M."/>
            <person name="Klingl A."/>
            <person name="Woyke T."/>
            <person name="Ryan C.M."/>
            <person name="Banfield J.F."/>
        </authorList>
    </citation>
    <scope>NUCLEOTIDE SEQUENCE [LARGE SCALE GENOMIC DNA]</scope>
</reference>
<evidence type="ECO:0000256" key="1">
    <source>
        <dbReference type="SAM" id="MobiDB-lite"/>
    </source>
</evidence>
<feature type="non-terminal residue" evidence="3">
    <location>
        <position position="333"/>
    </location>
</feature>
<protein>
    <recommendedName>
        <fullName evidence="5">Collagen-like protein</fullName>
    </recommendedName>
</protein>
<proteinExistence type="predicted"/>
<dbReference type="PANTHER" id="PTHR24637">
    <property type="entry name" value="COLLAGEN"/>
    <property type="match status" value="1"/>
</dbReference>
<dbReference type="InterPro" id="IPR008160">
    <property type="entry name" value="Collagen"/>
</dbReference>
<feature type="compositionally biased region" description="Polar residues" evidence="1">
    <location>
        <begin position="207"/>
        <end position="216"/>
    </location>
</feature>
<accession>A0A2H0X921</accession>
<keyword evidence="2" id="KW-0472">Membrane</keyword>
<gene>
    <name evidence="3" type="ORF">COT51_02825</name>
</gene>
<evidence type="ECO:0008006" key="5">
    <source>
        <dbReference type="Google" id="ProtNLM"/>
    </source>
</evidence>